<accession>A0ABX2MZ62</accession>
<proteinExistence type="predicted"/>
<feature type="transmembrane region" description="Helical" evidence="10">
    <location>
        <begin position="404"/>
        <end position="425"/>
    </location>
</feature>
<dbReference type="EMBL" id="JABWMH010000001">
    <property type="protein sequence ID" value="NVD26744.1"/>
    <property type="molecule type" value="Genomic_DNA"/>
</dbReference>
<dbReference type="PIRSF" id="PIRSF006603">
    <property type="entry name" value="DinF"/>
    <property type="match status" value="1"/>
</dbReference>
<evidence type="ECO:0000313" key="11">
    <source>
        <dbReference type="EMBL" id="NVD26744.1"/>
    </source>
</evidence>
<keyword evidence="2" id="KW-0813">Transport</keyword>
<dbReference type="InterPro" id="IPR048279">
    <property type="entry name" value="MdtK-like"/>
</dbReference>
<evidence type="ECO:0000256" key="1">
    <source>
        <dbReference type="ARBA" id="ARBA00004429"/>
    </source>
</evidence>
<dbReference type="NCBIfam" id="TIGR00797">
    <property type="entry name" value="matE"/>
    <property type="match status" value="1"/>
</dbReference>
<name>A0ABX2MZ62_9SPHN</name>
<feature type="transmembrane region" description="Helical" evidence="10">
    <location>
        <begin position="202"/>
        <end position="224"/>
    </location>
</feature>
<keyword evidence="3" id="KW-0050">Antiport</keyword>
<feature type="transmembrane region" description="Helical" evidence="10">
    <location>
        <begin position="134"/>
        <end position="157"/>
    </location>
</feature>
<dbReference type="InterPro" id="IPR050222">
    <property type="entry name" value="MATE_MdtK"/>
</dbReference>
<evidence type="ECO:0000256" key="6">
    <source>
        <dbReference type="ARBA" id="ARBA00022989"/>
    </source>
</evidence>
<dbReference type="Proteomes" id="UP000652427">
    <property type="component" value="Unassembled WGS sequence"/>
</dbReference>
<feature type="transmembrane region" description="Helical" evidence="10">
    <location>
        <begin position="104"/>
        <end position="128"/>
    </location>
</feature>
<feature type="transmembrane region" description="Helical" evidence="10">
    <location>
        <begin position="366"/>
        <end position="383"/>
    </location>
</feature>
<keyword evidence="5 10" id="KW-0812">Transmembrane</keyword>
<dbReference type="RefSeq" id="WP_176278268.1">
    <property type="nucleotide sequence ID" value="NZ_JABWMH010000001.1"/>
</dbReference>
<feature type="transmembrane region" description="Helical" evidence="10">
    <location>
        <begin position="61"/>
        <end position="83"/>
    </location>
</feature>
<feature type="transmembrane region" description="Helical" evidence="10">
    <location>
        <begin position="169"/>
        <end position="190"/>
    </location>
</feature>
<dbReference type="PANTHER" id="PTHR43298">
    <property type="entry name" value="MULTIDRUG RESISTANCE PROTEIN NORM-RELATED"/>
    <property type="match status" value="1"/>
</dbReference>
<dbReference type="PANTHER" id="PTHR43298:SF2">
    <property type="entry name" value="FMN_FAD EXPORTER YEEO-RELATED"/>
    <property type="match status" value="1"/>
</dbReference>
<dbReference type="CDD" id="cd13131">
    <property type="entry name" value="MATE_NorM_like"/>
    <property type="match status" value="1"/>
</dbReference>
<comment type="caution">
    <text evidence="11">The sequence shown here is derived from an EMBL/GenBank/DDBJ whole genome shotgun (WGS) entry which is preliminary data.</text>
</comment>
<feature type="transmembrane region" description="Helical" evidence="10">
    <location>
        <begin position="283"/>
        <end position="306"/>
    </location>
</feature>
<keyword evidence="7" id="KW-0406">Ion transport</keyword>
<dbReference type="InterPro" id="IPR002528">
    <property type="entry name" value="MATE_fam"/>
</dbReference>
<comment type="subcellular location">
    <subcellularLocation>
        <location evidence="1">Cell inner membrane</location>
        <topology evidence="1">Multi-pass membrane protein</topology>
    </subcellularLocation>
</comment>
<evidence type="ECO:0000256" key="7">
    <source>
        <dbReference type="ARBA" id="ARBA00023065"/>
    </source>
</evidence>
<reference evidence="11 12" key="1">
    <citation type="submission" date="2020-06" db="EMBL/GenBank/DDBJ databases">
        <authorList>
            <person name="Kim S.-J."/>
            <person name="Park S.-J."/>
        </authorList>
    </citation>
    <scope>NUCLEOTIDE SEQUENCE [LARGE SCALE GENOMIC DNA]</scope>
    <source>
        <strain evidence="11 12">SW-151</strain>
    </source>
</reference>
<sequence length="462" mass="50142">MTSAPLSLREQHPWRHELRATISLAWPLILSNLTMALIGATDVLMLGWLGARELAAATLGFNLAMTAAIFCMGLITASAPMMASEIGRMQHSVRDVRRTFRQALWAAVAVILPFWILLWNTEALLVTFGQQPDLAAIAGTYISAYMWSILPFLFFIILRNFISALEQPVWALIISVIAVLSNALFNYALIFGKFGVPEFGVVGAGIGSVMTNVLMFAGMAIVVMRHKRFRRYHLFGRFWRSDWQRFRAMWKLGLPIAVTMGLEGSVFGFAALLMGLISTASVAAHAIALQLAALTFMVPMGLGQAATVRVGIQYGRKDHAAIKRAGWVSFILGTSFMAAMALVFVLAPDFLISMFIDASAPGNAEVAALAVSFLAIAAIFQIVDGAQVVGAGMLRGLHDTTMPMLFALMGYWFIGIGLGASLAFWQGWEGVGIWTGLAGGLGVVSVLMLARWMMRSKLGLLP</sequence>
<gene>
    <name evidence="11" type="ORF">HUO14_02345</name>
</gene>
<evidence type="ECO:0000256" key="8">
    <source>
        <dbReference type="ARBA" id="ARBA00023136"/>
    </source>
</evidence>
<keyword evidence="8 10" id="KW-0472">Membrane</keyword>
<feature type="transmembrane region" description="Helical" evidence="10">
    <location>
        <begin position="431"/>
        <end position="450"/>
    </location>
</feature>
<evidence type="ECO:0000313" key="12">
    <source>
        <dbReference type="Proteomes" id="UP000652427"/>
    </source>
</evidence>
<evidence type="ECO:0000256" key="10">
    <source>
        <dbReference type="SAM" id="Phobius"/>
    </source>
</evidence>
<evidence type="ECO:0000256" key="3">
    <source>
        <dbReference type="ARBA" id="ARBA00022449"/>
    </source>
</evidence>
<organism evidence="11 12">
    <name type="scientific">Parasphingorhabdus flavimaris</name>
    <dbReference type="NCBI Taxonomy" id="266812"/>
    <lineage>
        <taxon>Bacteria</taxon>
        <taxon>Pseudomonadati</taxon>
        <taxon>Pseudomonadota</taxon>
        <taxon>Alphaproteobacteria</taxon>
        <taxon>Sphingomonadales</taxon>
        <taxon>Sphingomonadaceae</taxon>
        <taxon>Parasphingorhabdus</taxon>
    </lineage>
</organism>
<dbReference type="Pfam" id="PF01554">
    <property type="entry name" value="MatE"/>
    <property type="match status" value="2"/>
</dbReference>
<feature type="transmembrane region" description="Helical" evidence="10">
    <location>
        <begin position="21"/>
        <end position="49"/>
    </location>
</feature>
<protein>
    <recommendedName>
        <fullName evidence="9">Multidrug-efflux transporter</fullName>
    </recommendedName>
</protein>
<evidence type="ECO:0000256" key="9">
    <source>
        <dbReference type="ARBA" id="ARBA00031636"/>
    </source>
</evidence>
<keyword evidence="6 10" id="KW-1133">Transmembrane helix</keyword>
<keyword evidence="4" id="KW-1003">Cell membrane</keyword>
<feature type="transmembrane region" description="Helical" evidence="10">
    <location>
        <begin position="252"/>
        <end position="277"/>
    </location>
</feature>
<keyword evidence="12" id="KW-1185">Reference proteome</keyword>
<evidence type="ECO:0000256" key="4">
    <source>
        <dbReference type="ARBA" id="ARBA00022475"/>
    </source>
</evidence>
<evidence type="ECO:0000256" key="2">
    <source>
        <dbReference type="ARBA" id="ARBA00022448"/>
    </source>
</evidence>
<feature type="transmembrane region" description="Helical" evidence="10">
    <location>
        <begin position="327"/>
        <end position="346"/>
    </location>
</feature>
<evidence type="ECO:0000256" key="5">
    <source>
        <dbReference type="ARBA" id="ARBA00022692"/>
    </source>
</evidence>